<dbReference type="PROSITE" id="PS01047">
    <property type="entry name" value="HMA_1"/>
    <property type="match status" value="1"/>
</dbReference>
<dbReference type="CDD" id="cd00371">
    <property type="entry name" value="HMA"/>
    <property type="match status" value="1"/>
</dbReference>
<evidence type="ECO:0000313" key="3">
    <source>
        <dbReference type="EMBL" id="ALZ83518.1"/>
    </source>
</evidence>
<dbReference type="EMBL" id="CP013987">
    <property type="protein sequence ID" value="ALZ83518.1"/>
    <property type="molecule type" value="Genomic_DNA"/>
</dbReference>
<dbReference type="InterPro" id="IPR006121">
    <property type="entry name" value="HMA_dom"/>
</dbReference>
<evidence type="ECO:0000313" key="4">
    <source>
        <dbReference type="Proteomes" id="UP000064137"/>
    </source>
</evidence>
<dbReference type="SUPFAM" id="SSF55008">
    <property type="entry name" value="HMA, heavy metal-associated domain"/>
    <property type="match status" value="1"/>
</dbReference>
<dbReference type="Gene3D" id="3.30.70.100">
    <property type="match status" value="1"/>
</dbReference>
<evidence type="ECO:0000259" key="2">
    <source>
        <dbReference type="PROSITE" id="PS50846"/>
    </source>
</evidence>
<feature type="domain" description="HMA" evidence="2">
    <location>
        <begin position="1"/>
        <end position="63"/>
    </location>
</feature>
<reference evidence="3 4" key="1">
    <citation type="submission" date="2016-01" db="EMBL/GenBank/DDBJ databases">
        <title>Annotation of Pseudomonas oryzihabitans USDA-ARS-USMARC-56511.</title>
        <authorList>
            <person name="Harhay G.P."/>
            <person name="Harhay D.M."/>
            <person name="Smith T.P.L."/>
            <person name="Bono J.L."/>
            <person name="Heaton M.P."/>
            <person name="Clawson M.L."/>
            <person name="Chitko-Mckown C.G."/>
            <person name="Capik S.F."/>
            <person name="DeDonder K.D."/>
            <person name="Apley M.D."/>
            <person name="Lubbers B.V."/>
            <person name="White B.J."/>
            <person name="Larson R.L."/>
        </authorList>
    </citation>
    <scope>NUCLEOTIDE SEQUENCE [LARGE SCALE GENOMIC DNA]</scope>
    <source>
        <strain evidence="3 4">USDA-ARS-USMARC-56511</strain>
    </source>
</reference>
<organism evidence="3 4">
    <name type="scientific">Pseudomonas oryzihabitans</name>
    <dbReference type="NCBI Taxonomy" id="47885"/>
    <lineage>
        <taxon>Bacteria</taxon>
        <taxon>Pseudomonadati</taxon>
        <taxon>Pseudomonadota</taxon>
        <taxon>Gammaproteobacteria</taxon>
        <taxon>Pseudomonadales</taxon>
        <taxon>Pseudomonadaceae</taxon>
        <taxon>Pseudomonas</taxon>
    </lineage>
</organism>
<evidence type="ECO:0000256" key="1">
    <source>
        <dbReference type="ARBA" id="ARBA00022723"/>
    </source>
</evidence>
<dbReference type="InterPro" id="IPR036163">
    <property type="entry name" value="HMA_dom_sf"/>
</dbReference>
<dbReference type="RefSeq" id="WP_059313771.1">
    <property type="nucleotide sequence ID" value="NZ_CP013987.1"/>
</dbReference>
<proteinExistence type="predicted"/>
<sequence length="64" mass="6728">MHVIKVVGMSCAHCVSAVEAAVLKVDSQARVEVDLQAGEVRIDSAEVDAPFRAAIEQAGYTVAD</sequence>
<name>A0A0U4NZ76_9PSED</name>
<protein>
    <submittedName>
        <fullName evidence="3">Heavy metal transporter</fullName>
    </submittedName>
</protein>
<dbReference type="GO" id="GO:0046872">
    <property type="term" value="F:metal ion binding"/>
    <property type="evidence" value="ECO:0007669"/>
    <property type="project" value="UniProtKB-KW"/>
</dbReference>
<dbReference type="Proteomes" id="UP000064137">
    <property type="component" value="Chromosome"/>
</dbReference>
<gene>
    <name evidence="3" type="ORF">APT59_04615</name>
</gene>
<dbReference type="Pfam" id="PF00403">
    <property type="entry name" value="HMA"/>
    <property type="match status" value="1"/>
</dbReference>
<accession>A0A0U4NZ76</accession>
<dbReference type="InterPro" id="IPR017969">
    <property type="entry name" value="Heavy-metal-associated_CS"/>
</dbReference>
<dbReference type="PROSITE" id="PS50846">
    <property type="entry name" value="HMA_2"/>
    <property type="match status" value="1"/>
</dbReference>
<dbReference type="AlphaFoldDB" id="A0A0U4NZ76"/>
<dbReference type="OrthoDB" id="9814359at2"/>
<dbReference type="KEGG" id="por:APT59_04615"/>
<keyword evidence="1" id="KW-0479">Metal-binding</keyword>